<evidence type="ECO:0000313" key="2">
    <source>
        <dbReference type="Proteomes" id="UP000078428"/>
    </source>
</evidence>
<dbReference type="Proteomes" id="UP000078428">
    <property type="component" value="Unassembled WGS sequence"/>
</dbReference>
<dbReference type="EMBL" id="LWQT01000010">
    <property type="protein sequence ID" value="OAN55988.1"/>
    <property type="molecule type" value="Genomic_DNA"/>
</dbReference>
<keyword evidence="2" id="KW-1185">Reference proteome</keyword>
<name>A0A178MX86_9PROT</name>
<sequence>MKFNFFLKNHEMGGVAMLEDALRPMAAGMIEGGHQVQFEYTHLLPRPYVNLVLEHFPGPGLLNDMMAAKEKFGDDLIIGLVATEDLSDSLSLGKVGDRPRVTNLLRSLPFFDFVWLLMADQQYDVELTKAGATNKAHFLAFGHCPSLQAQPAEDQTIDILLYGKFTPHRAPPIHQLLKQGVRVQATFGDMPEYIRHNMISRSKIVLDMRRGPVVRFLSASRITAALHYGSLVVAEDFDTSIMGKLADYTLRTPYERLAERCLEILALPDTERLGMAQQLRDKFAAETSMRRNIDALLPTIPY</sequence>
<evidence type="ECO:0000313" key="1">
    <source>
        <dbReference type="EMBL" id="OAN55988.1"/>
    </source>
</evidence>
<dbReference type="RefSeq" id="WP_068489278.1">
    <property type="nucleotide sequence ID" value="NZ_LWQT01000010.1"/>
</dbReference>
<evidence type="ECO:0008006" key="3">
    <source>
        <dbReference type="Google" id="ProtNLM"/>
    </source>
</evidence>
<gene>
    <name evidence="1" type="ORF">A6A04_10535</name>
</gene>
<dbReference type="OrthoDB" id="5443558at2"/>
<accession>A0A178MX86</accession>
<organism evidence="1 2">
    <name type="scientific">Paramagnetospirillum marisnigri</name>
    <dbReference type="NCBI Taxonomy" id="1285242"/>
    <lineage>
        <taxon>Bacteria</taxon>
        <taxon>Pseudomonadati</taxon>
        <taxon>Pseudomonadota</taxon>
        <taxon>Alphaproteobacteria</taxon>
        <taxon>Rhodospirillales</taxon>
        <taxon>Magnetospirillaceae</taxon>
        <taxon>Paramagnetospirillum</taxon>
    </lineage>
</organism>
<dbReference type="STRING" id="1285242.A6A04_10535"/>
<reference evidence="1 2" key="1">
    <citation type="submission" date="2016-04" db="EMBL/GenBank/DDBJ databases">
        <title>Draft genome sequence of freshwater magnetotactic bacteria Magnetospirillum marisnigri SP-1 and Magnetospirillum moscoviense BB-1.</title>
        <authorList>
            <person name="Koziaeva V."/>
            <person name="Dziuba M.V."/>
            <person name="Ivanov T.M."/>
            <person name="Kuznetsov B."/>
            <person name="Grouzdev D.S."/>
        </authorList>
    </citation>
    <scope>NUCLEOTIDE SEQUENCE [LARGE SCALE GENOMIC DNA]</scope>
    <source>
        <strain evidence="1 2">SP-1</strain>
    </source>
</reference>
<proteinExistence type="predicted"/>
<comment type="caution">
    <text evidence="1">The sequence shown here is derived from an EMBL/GenBank/DDBJ whole genome shotgun (WGS) entry which is preliminary data.</text>
</comment>
<dbReference type="AlphaFoldDB" id="A0A178MX86"/>
<protein>
    <recommendedName>
        <fullName evidence="3">Glycosyltransferase</fullName>
    </recommendedName>
</protein>